<reference evidence="4" key="3">
    <citation type="submission" date="2020-05" db="EMBL/GenBank/DDBJ databases">
        <title>Electrophorus electricus (electric eel) genome, fEleEle1, primary haplotype.</title>
        <authorList>
            <person name="Myers G."/>
            <person name="Meyer A."/>
            <person name="Fedrigo O."/>
            <person name="Formenti G."/>
            <person name="Rhie A."/>
            <person name="Tracey A."/>
            <person name="Sims Y."/>
            <person name="Jarvis E.D."/>
        </authorList>
    </citation>
    <scope>NUCLEOTIDE SEQUENCE [LARGE SCALE GENOMIC DNA]</scope>
</reference>
<keyword evidence="5" id="KW-1185">Reference proteome</keyword>
<dbReference type="PRINTS" id="PR01705">
    <property type="entry name" value="TSP1REPEAT"/>
</dbReference>
<evidence type="ECO:0000256" key="3">
    <source>
        <dbReference type="SAM" id="SignalP"/>
    </source>
</evidence>
<dbReference type="PANTHER" id="PTHR22906">
    <property type="entry name" value="PROPERDIN"/>
    <property type="match status" value="1"/>
</dbReference>
<dbReference type="Ensembl" id="ENSEEET00000044515.2">
    <property type="protein sequence ID" value="ENSEEEP00000044015.2"/>
    <property type="gene ID" value="ENSEEEG00000020793.2"/>
</dbReference>
<dbReference type="FunFam" id="2.20.100.10:FF:000007">
    <property type="entry name" value="Thrombospondin 1"/>
    <property type="match status" value="3"/>
</dbReference>
<dbReference type="Gene3D" id="2.20.100.10">
    <property type="entry name" value="Thrombospondin type-1 (TSP1) repeat"/>
    <property type="match status" value="3"/>
</dbReference>
<dbReference type="InterPro" id="IPR052065">
    <property type="entry name" value="Compl_asym_regulator"/>
</dbReference>
<keyword evidence="3" id="KW-0732">Signal</keyword>
<evidence type="ECO:0000313" key="4">
    <source>
        <dbReference type="Ensembl" id="ENSEEEP00000044015.2"/>
    </source>
</evidence>
<dbReference type="InterPro" id="IPR036383">
    <property type="entry name" value="TSP1_rpt_sf"/>
</dbReference>
<feature type="chain" id="PRO_5044297686" evidence="3">
    <location>
        <begin position="18"/>
        <end position="232"/>
    </location>
</feature>
<dbReference type="InterPro" id="IPR000884">
    <property type="entry name" value="TSP1_rpt"/>
</dbReference>
<evidence type="ECO:0000256" key="2">
    <source>
        <dbReference type="ARBA" id="ARBA00023157"/>
    </source>
</evidence>
<dbReference type="PROSITE" id="PS50092">
    <property type="entry name" value="TSP1"/>
    <property type="match status" value="3"/>
</dbReference>
<name>A0A4W4H5M4_ELEEL</name>
<protein>
    <submittedName>
        <fullName evidence="4">Uncharacterized protein</fullName>
    </submittedName>
</protein>
<dbReference type="PANTHER" id="PTHR22906:SF21">
    <property type="entry name" value="SEMA DOMAIN-CONTAINING PROTEIN"/>
    <property type="match status" value="1"/>
</dbReference>
<dbReference type="SUPFAM" id="SSF82895">
    <property type="entry name" value="TSP-1 type 1 repeat"/>
    <property type="match status" value="3"/>
</dbReference>
<keyword evidence="1" id="KW-0677">Repeat</keyword>
<evidence type="ECO:0000256" key="1">
    <source>
        <dbReference type="ARBA" id="ARBA00022737"/>
    </source>
</evidence>
<dbReference type="GeneTree" id="ENSGT00940000154614"/>
<feature type="signal peptide" evidence="3">
    <location>
        <begin position="1"/>
        <end position="17"/>
    </location>
</feature>
<keyword evidence="2" id="KW-1015">Disulfide bond</keyword>
<reference evidence="4" key="4">
    <citation type="submission" date="2025-08" db="UniProtKB">
        <authorList>
            <consortium name="Ensembl"/>
        </authorList>
    </citation>
    <scope>IDENTIFICATION</scope>
</reference>
<reference evidence="5" key="2">
    <citation type="journal article" date="2017" name="Sci. Adv.">
        <title>A tail of two voltages: Proteomic comparison of the three electric organs of the electric eel.</title>
        <authorList>
            <person name="Traeger L.L."/>
            <person name="Sabat G."/>
            <person name="Barrett-Wilt G.A."/>
            <person name="Wells G.B."/>
            <person name="Sussman M.R."/>
        </authorList>
    </citation>
    <scope>NUCLEOTIDE SEQUENCE [LARGE SCALE GENOMIC DNA]</scope>
</reference>
<dbReference type="STRING" id="8005.ENSEEEP00000044015"/>
<accession>A0A4W4H5M4</accession>
<dbReference type="AlphaFoldDB" id="A0A4W4H5M4"/>
<sequence>MIPYIVCVCVCVCSVCGWGGGYVPVHGGFSEWTEWGACSVSCGTGVQKRLRQCNNPLPANGGRHCVGSSSETRSCQGKPCPGLQSPSILDGQWTEWSAWDECSHTCGHGNRTRVRMCSRPSAQHGGRACVGRAVEVMLCSIRPCPGEHMTCWFRLSLCPYVCLSVAGNWGAWLPWSPCSETCGTGMQTRVRLCNNPPPSFDGLPCKGADMQTQVTASCPCKTQPHTTFHTPS</sequence>
<reference evidence="5" key="1">
    <citation type="journal article" date="2014" name="Science">
        <title>Nonhuman genetics. Genomic basis for the convergent evolution of electric organs.</title>
        <authorList>
            <person name="Gallant J.R."/>
            <person name="Traeger L.L."/>
            <person name="Volkening J.D."/>
            <person name="Moffett H."/>
            <person name="Chen P.H."/>
            <person name="Novina C.D."/>
            <person name="Phillips G.N.Jr."/>
            <person name="Anand R."/>
            <person name="Wells G.B."/>
            <person name="Pinch M."/>
            <person name="Guth R."/>
            <person name="Unguez G.A."/>
            <person name="Albert J.S."/>
            <person name="Zakon H.H."/>
            <person name="Samanta M.P."/>
            <person name="Sussman M.R."/>
        </authorList>
    </citation>
    <scope>NUCLEOTIDE SEQUENCE [LARGE SCALE GENOMIC DNA]</scope>
</reference>
<dbReference type="Pfam" id="PF00090">
    <property type="entry name" value="TSP_1"/>
    <property type="match status" value="3"/>
</dbReference>
<dbReference type="Proteomes" id="UP000314983">
    <property type="component" value="Chromosome 8"/>
</dbReference>
<evidence type="ECO:0000313" key="5">
    <source>
        <dbReference type="Proteomes" id="UP000314983"/>
    </source>
</evidence>
<organism evidence="4 5">
    <name type="scientific">Electrophorus electricus</name>
    <name type="common">Electric eel</name>
    <name type="synonym">Gymnotus electricus</name>
    <dbReference type="NCBI Taxonomy" id="8005"/>
    <lineage>
        <taxon>Eukaryota</taxon>
        <taxon>Metazoa</taxon>
        <taxon>Chordata</taxon>
        <taxon>Craniata</taxon>
        <taxon>Vertebrata</taxon>
        <taxon>Euteleostomi</taxon>
        <taxon>Actinopterygii</taxon>
        <taxon>Neopterygii</taxon>
        <taxon>Teleostei</taxon>
        <taxon>Ostariophysi</taxon>
        <taxon>Gymnotiformes</taxon>
        <taxon>Gymnotoidei</taxon>
        <taxon>Gymnotidae</taxon>
        <taxon>Electrophorus</taxon>
    </lineage>
</organism>
<dbReference type="OMA" id="CTTCYQP"/>
<proteinExistence type="predicted"/>
<reference evidence="4" key="5">
    <citation type="submission" date="2025-09" db="UniProtKB">
        <authorList>
            <consortium name="Ensembl"/>
        </authorList>
    </citation>
    <scope>IDENTIFICATION</scope>
</reference>
<dbReference type="SMART" id="SM00209">
    <property type="entry name" value="TSP1"/>
    <property type="match status" value="3"/>
</dbReference>